<feature type="domain" description="HTH cro/C1-type" evidence="1">
    <location>
        <begin position="8"/>
        <end position="61"/>
    </location>
</feature>
<accession>A0A1C6G0Z9</accession>
<dbReference type="InterPro" id="IPR001387">
    <property type="entry name" value="Cro/C1-type_HTH"/>
</dbReference>
<gene>
    <name evidence="2" type="ORF">SAMEA3545359_00182</name>
</gene>
<proteinExistence type="predicted"/>
<reference evidence="2" key="1">
    <citation type="submission" date="2015-09" db="EMBL/GenBank/DDBJ databases">
        <authorList>
            <consortium name="Pathogen Informatics"/>
        </authorList>
    </citation>
    <scope>NUCLEOTIDE SEQUENCE</scope>
    <source>
        <strain evidence="2">2789STDY5834896</strain>
    </source>
</reference>
<name>A0A1C6G0Z9_9FIRM</name>
<evidence type="ECO:0000313" key="2">
    <source>
        <dbReference type="EMBL" id="SCJ38890.1"/>
    </source>
</evidence>
<dbReference type="EMBL" id="FMHG01000001">
    <property type="protein sequence ID" value="SCJ38890.1"/>
    <property type="molecule type" value="Genomic_DNA"/>
</dbReference>
<dbReference type="Gene3D" id="1.10.260.40">
    <property type="entry name" value="lambda repressor-like DNA-binding domains"/>
    <property type="match status" value="1"/>
</dbReference>
<dbReference type="PROSITE" id="PS50943">
    <property type="entry name" value="HTH_CROC1"/>
    <property type="match status" value="1"/>
</dbReference>
<dbReference type="Pfam" id="PF01381">
    <property type="entry name" value="HTH_3"/>
    <property type="match status" value="1"/>
</dbReference>
<organism evidence="2">
    <name type="scientific">uncultured Anaerotruncus sp</name>
    <dbReference type="NCBI Taxonomy" id="905011"/>
    <lineage>
        <taxon>Bacteria</taxon>
        <taxon>Bacillati</taxon>
        <taxon>Bacillota</taxon>
        <taxon>Clostridia</taxon>
        <taxon>Eubacteriales</taxon>
        <taxon>Oscillospiraceae</taxon>
        <taxon>Anaerotruncus</taxon>
        <taxon>environmental samples</taxon>
    </lineage>
</organism>
<dbReference type="AlphaFoldDB" id="A0A1C6G0Z9"/>
<sequence>MGEFYERLRQIANEKNLTMKEIAAKGDIPTDTLYKQAKQDYPNGRTLIQICRALGVSADYLLGLDGDGQ</sequence>
<dbReference type="GO" id="GO:0003677">
    <property type="term" value="F:DNA binding"/>
    <property type="evidence" value="ECO:0007669"/>
    <property type="project" value="InterPro"/>
</dbReference>
<dbReference type="InterPro" id="IPR010982">
    <property type="entry name" value="Lambda_DNA-bd_dom_sf"/>
</dbReference>
<evidence type="ECO:0000259" key="1">
    <source>
        <dbReference type="PROSITE" id="PS50943"/>
    </source>
</evidence>
<dbReference type="CDD" id="cd00093">
    <property type="entry name" value="HTH_XRE"/>
    <property type="match status" value="1"/>
</dbReference>
<dbReference type="SMART" id="SM00530">
    <property type="entry name" value="HTH_XRE"/>
    <property type="match status" value="1"/>
</dbReference>
<dbReference type="SUPFAM" id="SSF47413">
    <property type="entry name" value="lambda repressor-like DNA-binding domains"/>
    <property type="match status" value="1"/>
</dbReference>
<protein>
    <submittedName>
        <fullName evidence="2">Helix-turn-helix domain</fullName>
    </submittedName>
</protein>